<evidence type="ECO:0000259" key="11">
    <source>
        <dbReference type="SMART" id="SM00181"/>
    </source>
</evidence>
<evidence type="ECO:0000256" key="6">
    <source>
        <dbReference type="ARBA" id="ARBA00023180"/>
    </source>
</evidence>
<dbReference type="Proteomes" id="UP001162131">
    <property type="component" value="Unassembled WGS sequence"/>
</dbReference>
<feature type="compositionally biased region" description="Basic and acidic residues" evidence="7">
    <location>
        <begin position="4042"/>
        <end position="4057"/>
    </location>
</feature>
<name>A0AAU9K633_9CILI</name>
<comment type="subcellular location">
    <subcellularLocation>
        <location evidence="1">Secreted</location>
    </subcellularLocation>
</comment>
<feature type="domain" description="LNR" evidence="10">
    <location>
        <begin position="1616"/>
        <end position="1654"/>
    </location>
</feature>
<comment type="caution">
    <text evidence="12">The sequence shown here is derived from an EMBL/GenBank/DDBJ whole genome shotgun (WGS) entry which is preliminary data.</text>
</comment>
<feature type="domain" description="EGF-like" evidence="11">
    <location>
        <begin position="2452"/>
        <end position="2482"/>
    </location>
</feature>
<keyword evidence="13" id="KW-1185">Reference proteome</keyword>
<dbReference type="InterPro" id="IPR006212">
    <property type="entry name" value="Furin_repeat"/>
</dbReference>
<dbReference type="GO" id="GO:0005576">
    <property type="term" value="C:extracellular region"/>
    <property type="evidence" value="ECO:0007669"/>
    <property type="project" value="UniProtKB-SubCell"/>
</dbReference>
<dbReference type="PANTHER" id="PTHR15332:SF175">
    <property type="entry name" value="PROPROTEIN CONVERTASE SUBTILISIN_KEXIN TYPE 5-LIKE"/>
    <property type="match status" value="1"/>
</dbReference>
<feature type="domain" description="EGF-like" evidence="11">
    <location>
        <begin position="1047"/>
        <end position="1088"/>
    </location>
</feature>
<feature type="domain" description="EGF-like" evidence="11">
    <location>
        <begin position="2297"/>
        <end position="2327"/>
    </location>
</feature>
<feature type="domain" description="EGF-like" evidence="11">
    <location>
        <begin position="1871"/>
        <end position="1912"/>
    </location>
</feature>
<feature type="compositionally biased region" description="Basic and acidic residues" evidence="7">
    <location>
        <begin position="4021"/>
        <end position="4033"/>
    </location>
</feature>
<evidence type="ECO:0000256" key="4">
    <source>
        <dbReference type="ARBA" id="ARBA00022737"/>
    </source>
</evidence>
<feature type="transmembrane region" description="Helical" evidence="8">
    <location>
        <begin position="3227"/>
        <end position="3256"/>
    </location>
</feature>
<feature type="domain" description="LNR" evidence="10">
    <location>
        <begin position="1325"/>
        <end position="1363"/>
    </location>
</feature>
<feature type="compositionally biased region" description="Acidic residues" evidence="7">
    <location>
        <begin position="3563"/>
        <end position="3577"/>
    </location>
</feature>
<feature type="domain" description="EGF-like" evidence="11">
    <location>
        <begin position="2063"/>
        <end position="2094"/>
    </location>
</feature>
<protein>
    <submittedName>
        <fullName evidence="12">Uncharacterized protein</fullName>
    </submittedName>
</protein>
<evidence type="ECO:0000256" key="5">
    <source>
        <dbReference type="ARBA" id="ARBA00023157"/>
    </source>
</evidence>
<feature type="region of interest" description="Disordered" evidence="7">
    <location>
        <begin position="3582"/>
        <end position="3605"/>
    </location>
</feature>
<feature type="domain" description="EGF-like" evidence="11">
    <location>
        <begin position="1820"/>
        <end position="1850"/>
    </location>
</feature>
<feature type="domain" description="LNR" evidence="10">
    <location>
        <begin position="1904"/>
        <end position="1946"/>
    </location>
</feature>
<accession>A0AAU9K633</accession>
<feature type="signal peptide" evidence="9">
    <location>
        <begin position="1"/>
        <end position="16"/>
    </location>
</feature>
<dbReference type="InterPro" id="IPR009030">
    <property type="entry name" value="Growth_fac_rcpt_cys_sf"/>
</dbReference>
<keyword evidence="8" id="KW-0812">Transmembrane</keyword>
<feature type="domain" description="EGF-like" evidence="11">
    <location>
        <begin position="1487"/>
        <end position="1525"/>
    </location>
</feature>
<feature type="transmembrane region" description="Helical" evidence="8">
    <location>
        <begin position="3187"/>
        <end position="3207"/>
    </location>
</feature>
<keyword evidence="3 9" id="KW-0732">Signal</keyword>
<feature type="domain" description="EGF-like" evidence="11">
    <location>
        <begin position="2110"/>
        <end position="2140"/>
    </location>
</feature>
<keyword evidence="4" id="KW-0677">Repeat</keyword>
<evidence type="ECO:0000256" key="8">
    <source>
        <dbReference type="SAM" id="Phobius"/>
    </source>
</evidence>
<feature type="chain" id="PRO_5043325407" evidence="9">
    <location>
        <begin position="17"/>
        <end position="4082"/>
    </location>
</feature>
<feature type="domain" description="EGF-like" evidence="11">
    <location>
        <begin position="2813"/>
        <end position="2855"/>
    </location>
</feature>
<evidence type="ECO:0000313" key="12">
    <source>
        <dbReference type="EMBL" id="CAG9331093.1"/>
    </source>
</evidence>
<keyword evidence="8" id="KW-0472">Membrane</keyword>
<feature type="region of interest" description="Disordered" evidence="7">
    <location>
        <begin position="3871"/>
        <end position="3899"/>
    </location>
</feature>
<dbReference type="EMBL" id="CAJZBQ010000053">
    <property type="protein sequence ID" value="CAG9331093.1"/>
    <property type="molecule type" value="Genomic_DNA"/>
</dbReference>
<evidence type="ECO:0000259" key="10">
    <source>
        <dbReference type="SMART" id="SM00004"/>
    </source>
</evidence>
<dbReference type="SUPFAM" id="SSF57184">
    <property type="entry name" value="Growth factor receptor domain"/>
    <property type="match status" value="16"/>
</dbReference>
<dbReference type="SMART" id="SM00004">
    <property type="entry name" value="NL"/>
    <property type="match status" value="3"/>
</dbReference>
<feature type="domain" description="EGF-like" evidence="11">
    <location>
        <begin position="2390"/>
        <end position="2420"/>
    </location>
</feature>
<evidence type="ECO:0000256" key="9">
    <source>
        <dbReference type="SAM" id="SignalP"/>
    </source>
</evidence>
<evidence type="ECO:0000256" key="7">
    <source>
        <dbReference type="SAM" id="MobiDB-lite"/>
    </source>
</evidence>
<feature type="domain" description="EGF-like" evidence="11">
    <location>
        <begin position="2328"/>
        <end position="2358"/>
    </location>
</feature>
<organism evidence="12 13">
    <name type="scientific">Blepharisma stoltei</name>
    <dbReference type="NCBI Taxonomy" id="1481888"/>
    <lineage>
        <taxon>Eukaryota</taxon>
        <taxon>Sar</taxon>
        <taxon>Alveolata</taxon>
        <taxon>Ciliophora</taxon>
        <taxon>Postciliodesmatophora</taxon>
        <taxon>Heterotrichea</taxon>
        <taxon>Heterotrichida</taxon>
        <taxon>Blepharismidae</taxon>
        <taxon>Blepharisma</taxon>
    </lineage>
</organism>
<keyword evidence="6" id="KW-0325">Glycoprotein</keyword>
<dbReference type="Gene3D" id="2.10.220.10">
    <property type="entry name" value="Hormone Receptor, Insulin-like Growth Factor Receptor 1, Chain A, domain 2"/>
    <property type="match status" value="21"/>
</dbReference>
<feature type="transmembrane region" description="Helical" evidence="8">
    <location>
        <begin position="3155"/>
        <end position="3175"/>
    </location>
</feature>
<feature type="domain" description="EGF-like" evidence="11">
    <location>
        <begin position="2359"/>
        <end position="2389"/>
    </location>
</feature>
<gene>
    <name evidence="12" type="ORF">BSTOLATCC_MIC53173</name>
</gene>
<dbReference type="InterPro" id="IPR000800">
    <property type="entry name" value="Notch_dom"/>
</dbReference>
<feature type="domain" description="EGF-like" evidence="11">
    <location>
        <begin position="3083"/>
        <end position="3113"/>
    </location>
</feature>
<feature type="transmembrane region" description="Helical" evidence="8">
    <location>
        <begin position="3318"/>
        <end position="3342"/>
    </location>
</feature>
<dbReference type="PANTHER" id="PTHR15332">
    <property type="entry name" value="PROPROTEIN CONVERTASE SUBTILISIN_KEXIN TYPE 5-LIKE"/>
    <property type="match status" value="1"/>
</dbReference>
<feature type="region of interest" description="Disordered" evidence="7">
    <location>
        <begin position="3980"/>
        <end position="4082"/>
    </location>
</feature>
<keyword evidence="8" id="KW-1133">Transmembrane helix</keyword>
<feature type="domain" description="EGF-like" evidence="11">
    <location>
        <begin position="2498"/>
        <end position="2527"/>
    </location>
</feature>
<feature type="domain" description="EGF-like" evidence="11">
    <location>
        <begin position="2141"/>
        <end position="2171"/>
    </location>
</feature>
<feature type="domain" description="EGF-like" evidence="11">
    <location>
        <begin position="2545"/>
        <end position="2577"/>
    </location>
</feature>
<dbReference type="Pfam" id="PF15913">
    <property type="entry name" value="Furin-like_2"/>
    <property type="match status" value="1"/>
</dbReference>
<evidence type="ECO:0000256" key="3">
    <source>
        <dbReference type="ARBA" id="ARBA00022729"/>
    </source>
</evidence>
<keyword evidence="2" id="KW-0964">Secreted</keyword>
<reference evidence="12" key="1">
    <citation type="submission" date="2021-09" db="EMBL/GenBank/DDBJ databases">
        <authorList>
            <consortium name="AG Swart"/>
            <person name="Singh M."/>
            <person name="Singh A."/>
            <person name="Seah K."/>
            <person name="Emmerich C."/>
        </authorList>
    </citation>
    <scope>NUCLEOTIDE SEQUENCE</scope>
    <source>
        <strain evidence="12">ATCC30299</strain>
    </source>
</reference>
<feature type="domain" description="EGF-like" evidence="11">
    <location>
        <begin position="2421"/>
        <end position="2451"/>
    </location>
</feature>
<feature type="domain" description="EGF-like" evidence="11">
    <location>
        <begin position="2921"/>
        <end position="2951"/>
    </location>
</feature>
<sequence>MNWIILSLLLICSVHAGTITSAGQLTFSPSTVRSSATYSMYFFLSSATPVDAKVTINFPSDFGISSNSNYPCTLNRGDSIDCSSASCSVSSNVLTITNFFSNWAVDAGSADAFSVSLSGITNPVSTTKTNAIVITTYYSDGSIIDQSGSSDNSWMVTATAASMTSAQITPTSQVIGGSTTWTFTYTPQFSSPQGSTISITFPYQNSYIGASGSSLNSIISTSTPTCVSVSNIASSLSCSWSSTTNTLTITGGFSSASATGSVSFTVNPCLNPPSPSALSGFIFYLLNSSGGIYEYTISTISVTVTTPNSISILDSYLSASTKTISSSTTLSISFRPTNPFASGDIVEITFPSQLSFSTSSMNVIARLGIGTAIGVTLSWTNYATNVIRITNGYTAYTNSVQVQVSCSAVTLPTSTQPTDQFTIRHLTSGGIAVDSGTGGRFTATAGTMLQDGSNAWVTASVYTVGQSSIYYFDFLLANSLPSGATLSIIFPSSVSISSAASSSCAYIISGMTSANCVVASKMFNVTDGFPTGASTKVIKIGIGGVTNPQTTAPSSSFTISSYTDNTFQYMINTISSGVTITCQAASLSSVTVTPSSLITGDTATYTFTAVTATQIPSGGSMIITFPTGVSIASASLTNAQNSCSKISGFNTNSFSCTCTASSITIVNGFQSGVFSAGGTLSFSMSYITNPPSTKKAQSFAVTTYDASSYAIDTLSSGIYVEMTTANTLQATITPASLVNGASTTYTISITIKNPTNTGVVVNVIPPSQVTFPSSPACASGSSTVTSINSCTKSGAGVLASLKLTTDPSTSGTVLIFTIASVTNPPSTATTSTFEVYTLTSDGYSIDKQESGITIQTTTAATITDIIISAGDSKITSTTYYTISYAPINIHPTGTTVTVIVPSDFTLSSSTCTAGSSLSNDFQCVVSGNTIITSGGFATAITSSSRVTFTITGIINPNSQKTTSAWSITSKVGSYLIDASNSVTSTFTCTLPCTACQSSPTYCTACDTTSLYPYLYSNTCNSACQSGYYDDITTPAKSCVNCDSNCNTCQDYSIYCLTCKTSSSYPYFYNHTCVANCPSGTAPDSGSCVDCVSPCKLCSATKDTCTSCVTSYYLYGTTCKNVCPDGYVGVGSSCDPCSGCATCSGTTTTCTSCGTGLFLYKANSTCLSSCPSLLYVPGNGVCNACNSSCATCSGTVDTCKSCWSGYKLYGNTCVTSCPADITIDNGSSCIPCSSSCAKCSSTDINTCTACASPYPLLQDGACVDACYGGYILSGGTNCLKCNSVCYSCWGTTANCTSCPTNTYLYNNWCYSSCPNGYTPTLGVCVLITNSENCAPGCTPAMVENTSCESACNVAACLYDNGMCNQGTTTCPSGSYLDVNTCKSCSYPCNSCTGPATCTNCAISSTTGSTLLYYNGYCYDNCPTGTLSNGLTCSDCNIKCASCQGTNSTCLSCNSGLYLYNNDCLSNCPADITILDNSQCLDCDSNCLYCSGAIKTCTKCSTGKVLQGSVCMLNCYSGWTAISSSCVQCSGCSECSGSATSCTACDSSLYLYNSQCVGNCPDGTYAYGNVCETCDTSCVTCAAAGSCLTCKSDTVKYGSLCLTYCPSGYVNSSGTCTLINIPADCVTGCNTTLLANTVCDAACFYKECNYDNGYCLNSGVCAAGKFYNGTDCESCSYPCLTCNSTSTCVSCTTSKVNTGVTMLYYMNYCYDTCPPRTMQVGLICEDCASSCLSCYGSTSTCISCDTGMYLYQGTCVNDCPADITIKTGTVCNLCSLNCATCSINYDNCTSCATGKVLQNGKCQASCDTGYTVTDIYPTTCQACTGGCTTCSVQTYYCTSCPANEYLQGTFCVSSCTAGIYVLVGSTCLPCTSPCATCQNTVTDCKTCVSGYSLYSSSCWNPCPTGYESISGVCTQECAEGCTQTLLNNGVCDAVCNTAACVKDNGNCVQNVTCVNGQYQSGNTCLSCVYPCNNCQSASFCTSCQISSTTSLQLYLYQGTCYDSCPTKTYQDGLICSDCPSNCDHCSSSTVCATCSGAYLVYNGGCVTNCPTQWTATTAQPTVCSQCSASCNECSGTTTYCTSCNSGYTLTSSNTCISSCAGGTTLVGSTCETCVSPCVNCNGAVTSCTSCISGLVLQGSSCVTCTSPCKTCSALPTYCLDCVESYFLSGTTCLPCNANCNTCSGYSYQCTSCADGKFLSGTSCLTCDPTCSTCLGTSTTCTTCSATKFLDSGKCYSCDTSCLTCDTTYNHCTSCNSHYYLTSSYTCLVCDSNCDGCSGSAAFCTSCVSPNILLNNKCGPCNSPCVTCVNDFNVCATCETGKTLINGVCDTCKADCLTCVTDFMTCATCPSEKFLVSGSCVGCSSECATCQGSTSYCTSCNSPLALINNSCQVCDSTCLTCSGTTSTCTSCPSGLNLFGSVCLACTSNCKTCSGSQSLCSSCDDGYFLSTTQCIKCDVNCLTCSISASNCLTCAPGYSLIDGLCKQICSDGYYLSGLTCYVCNTNCKTCVGTDTSCTSCYSGFIYNSACVTSCPIGTYYSSAISTCDSCYSLCKECLGSSTHCISCNTGYSLATSNNTCNLICGAGTYYDGSQCKSCSNNCATCYGSPTYCTSCSYANQTLTSSGFCQTPCGIGYIQLVANGNCEKCDSSCYNCTGTTLYCTACADTTKYLYQGVCYTTCPSPTTVVSGNTCVDCTSPCSTCQTTPIYCLSCVTSYYLYQNTCQKNCPTNYTPATVSGTGVCLAPCDPGYVAPSSDGNCVACDTICKTCSVTTTNCTACTDSTKYLYSGQCLITCPSLITVAIGSVCKDCTLPCLTCSTTVTNCLSCIATNYLYQGTCSTSCPDGYTKGTQNGSGVCLEPCTTGYIRETPNGSCVQCSSACSSCYGTITNCTACADSSKYLYGGSCVSACPTNTTVAVGAKCEACSSPCLTCKSTIYSCLSCLSGYYLYQSTCVQTCPAGYTASTVSGLGVCLAPCSSGYVRNPDTGNCDACDTECKTCSGTSSYCTACSDSAMYLYKGTCVASCPADVTITLGNTCVSCDSTCLTCSTSTTYCTSCNGSKYVYSGACYDSCPKNITVAEAKTCVVCSSPCQNCTSTKTNCISCISNYYLYQNTCVLNCPVGYEEEGSSCVECPNLDCTNGTSSTNSSSSSTFTGGPVPFPFSGVAVISGGLLVVTKLTASGVSLLNSVISTWSISAAASWIFLGAFIFANGGDSPSRRLLAIDPTSGSLMVSIVLLLIIGALAFHYICNFSFMAQFFVKPCRKDPAFKYWRKKHKCSFRSISSCATFITFHSIRLLYSGMCNSLSFKAMFDNKGKVYKPLIKFGYVSLLCTSVPLIIAQGLLLGHYSIGEWMWMFSLDSLIVTILLAILVFWDIKNMEKDLLRHEWEKELGGPLDKLEGQSLVNPNNSITELMQIFPVDFSGILPQKITPIKKKKLKYKSKSTQPSRASSPVSERLYHRKNSYPLLEKEGVEVDLDFLRKDTLPKILDEPIDESNLLDKLRENSLLNANDLTVLPEEDTKGEFEKSTKEYKIPVYRPTDQNYVPLNFNPRTEEWTEVVAYTERDSEPEETEPNLEDQEILIEEEKVPETMTPPPPPPESPSKSPNHYGTIEAEQELDFDKAFADSNDPEIVSVPHKPTGGRVRVRKDFKGARIVDLENKVIDSAPPIDPSKYDIPKTIVDENDVRYATLVTHSGEKVRVHRNFRGARIVDLEKKVNHPHAYLIGQSVKNESDFQFNNAYPDPEDPEVVVVMHNETGEDVKVRKTFHGAAMVDEHGNLIPNQPLIDRNDYDIGKTIVDKEDVHIATLSHKKTNARVKVRRDFRGAKIIDLERKAELPIGRHNIFSKNEPEPLSPNGSDLDFKILDRGWMSPAHPDESSFDYSRKPPRPQRTLNFGGPREENYDRKNLDTLAEIIQQEEKKGSRSDRKLFTNDYKNQVESEGDEPSFDSFGNEFMMPISHNLDLEYPIPPDYDFQTPGMLEMNESVSSINSRNPRKRRRFKKKQQGPVSSRMRQMEEIYLQRLEPGPRREPRPVFREDIDEPEFEQWDRPDSGIERARGSERTLSSAGDEIVRGTRRIQYPQRRDL</sequence>
<feature type="domain" description="EGF-like" evidence="11">
    <location>
        <begin position="1433"/>
        <end position="1463"/>
    </location>
</feature>
<evidence type="ECO:0000313" key="13">
    <source>
        <dbReference type="Proteomes" id="UP001162131"/>
    </source>
</evidence>
<evidence type="ECO:0000256" key="1">
    <source>
        <dbReference type="ARBA" id="ARBA00004613"/>
    </source>
</evidence>
<feature type="domain" description="EGF-like" evidence="11">
    <location>
        <begin position="1096"/>
        <end position="1134"/>
    </location>
</feature>
<dbReference type="InterPro" id="IPR000742">
    <property type="entry name" value="EGF"/>
</dbReference>
<dbReference type="InterPro" id="IPR043601">
    <property type="entry name" value="Rspo_Fu-CRD_dom"/>
</dbReference>
<evidence type="ECO:0000256" key="2">
    <source>
        <dbReference type="ARBA" id="ARBA00022525"/>
    </source>
</evidence>
<feature type="domain" description="EGF-like" evidence="11">
    <location>
        <begin position="1724"/>
        <end position="1754"/>
    </location>
</feature>
<keyword evidence="5" id="KW-1015">Disulfide bond</keyword>
<feature type="region of interest" description="Disordered" evidence="7">
    <location>
        <begin position="3558"/>
        <end position="3577"/>
    </location>
</feature>
<feature type="domain" description="EGF-like" evidence="11">
    <location>
        <begin position="2691"/>
        <end position="2721"/>
    </location>
</feature>
<feature type="compositionally biased region" description="Basic residues" evidence="7">
    <location>
        <begin position="3989"/>
        <end position="4000"/>
    </location>
</feature>
<feature type="domain" description="EGF-like" evidence="11">
    <location>
        <begin position="1183"/>
        <end position="1213"/>
    </location>
</feature>
<feature type="domain" description="EGF-like" evidence="11">
    <location>
        <begin position="1578"/>
        <end position="1615"/>
    </location>
</feature>
<feature type="transmembrane region" description="Helical" evidence="8">
    <location>
        <begin position="3276"/>
        <end position="3298"/>
    </location>
</feature>
<dbReference type="SMART" id="SM00181">
    <property type="entry name" value="EGF"/>
    <property type="match status" value="25"/>
</dbReference>
<feature type="domain" description="EGF-like" evidence="11">
    <location>
        <begin position="2172"/>
        <end position="2202"/>
    </location>
</feature>
<dbReference type="SMART" id="SM00261">
    <property type="entry name" value="FU"/>
    <property type="match status" value="39"/>
</dbReference>
<feature type="transmembrane region" description="Helical" evidence="8">
    <location>
        <begin position="3349"/>
        <end position="3370"/>
    </location>
</feature>
<proteinExistence type="predicted"/>
<feature type="compositionally biased region" description="Pro residues" evidence="7">
    <location>
        <begin position="3588"/>
        <end position="3597"/>
    </location>
</feature>
<dbReference type="CDD" id="cd00064">
    <property type="entry name" value="FU"/>
    <property type="match status" value="5"/>
</dbReference>